<dbReference type="EMBL" id="CM047902">
    <property type="protein sequence ID" value="KAJ0095417.1"/>
    <property type="molecule type" value="Genomic_DNA"/>
</dbReference>
<organism evidence="1 2">
    <name type="scientific">Pistacia atlantica</name>
    <dbReference type="NCBI Taxonomy" id="434234"/>
    <lineage>
        <taxon>Eukaryota</taxon>
        <taxon>Viridiplantae</taxon>
        <taxon>Streptophyta</taxon>
        <taxon>Embryophyta</taxon>
        <taxon>Tracheophyta</taxon>
        <taxon>Spermatophyta</taxon>
        <taxon>Magnoliopsida</taxon>
        <taxon>eudicotyledons</taxon>
        <taxon>Gunneridae</taxon>
        <taxon>Pentapetalae</taxon>
        <taxon>rosids</taxon>
        <taxon>malvids</taxon>
        <taxon>Sapindales</taxon>
        <taxon>Anacardiaceae</taxon>
        <taxon>Pistacia</taxon>
    </lineage>
</organism>
<comment type="caution">
    <text evidence="1">The sequence shown here is derived from an EMBL/GenBank/DDBJ whole genome shotgun (WGS) entry which is preliminary data.</text>
</comment>
<dbReference type="Proteomes" id="UP001164250">
    <property type="component" value="Chromosome 6"/>
</dbReference>
<sequence>MHLYRLQIKHRRLVALASSHRLNTDVVFHHSFGVVLIELLTGKKAIFFYRRDEKRNLAMYFKSAVEENRLEEILEDCVMNGENPKQINEVASLARRCLRLKGEEIPTTKEVAMD</sequence>
<protein>
    <submittedName>
        <fullName evidence="1">Uncharacterized protein</fullName>
    </submittedName>
</protein>
<proteinExistence type="predicted"/>
<gene>
    <name evidence="1" type="ORF">Patl1_15539</name>
</gene>
<keyword evidence="2" id="KW-1185">Reference proteome</keyword>
<evidence type="ECO:0000313" key="1">
    <source>
        <dbReference type="EMBL" id="KAJ0095417.1"/>
    </source>
</evidence>
<evidence type="ECO:0000313" key="2">
    <source>
        <dbReference type="Proteomes" id="UP001164250"/>
    </source>
</evidence>
<accession>A0ACC1B946</accession>
<reference evidence="2" key="1">
    <citation type="journal article" date="2023" name="G3 (Bethesda)">
        <title>Genome assembly and association tests identify interacting loci associated with vigor, precocity, and sex in interspecific pistachio rootstocks.</title>
        <authorList>
            <person name="Palmer W."/>
            <person name="Jacygrad E."/>
            <person name="Sagayaradj S."/>
            <person name="Cavanaugh K."/>
            <person name="Han R."/>
            <person name="Bertier L."/>
            <person name="Beede B."/>
            <person name="Kafkas S."/>
            <person name="Golino D."/>
            <person name="Preece J."/>
            <person name="Michelmore R."/>
        </authorList>
    </citation>
    <scope>NUCLEOTIDE SEQUENCE [LARGE SCALE GENOMIC DNA]</scope>
</reference>
<name>A0ACC1B946_9ROSI</name>